<feature type="compositionally biased region" description="Basic and acidic residues" evidence="1">
    <location>
        <begin position="188"/>
        <end position="204"/>
    </location>
</feature>
<reference evidence="3" key="1">
    <citation type="submission" date="2017-03" db="EMBL/GenBank/DDBJ databases">
        <title>Genomes of endolithic fungi from Antarctica.</title>
        <authorList>
            <person name="Coleine C."/>
            <person name="Masonjones S."/>
            <person name="Stajich J.E."/>
        </authorList>
    </citation>
    <scope>NUCLEOTIDE SEQUENCE [LARGE SCALE GENOMIC DNA]</scope>
    <source>
        <strain evidence="3">CCFEE 5527</strain>
    </source>
</reference>
<dbReference type="InParanoid" id="A0A1V8TL13"/>
<dbReference type="EMBL" id="NAJO01000005">
    <property type="protein sequence ID" value="OQO12004.1"/>
    <property type="molecule type" value="Genomic_DNA"/>
</dbReference>
<sequence length="204" mass="23580">MFLDLFSWVFRVPHSIDDDDDDDLEDHRTSCPAIVTRTPTQRTVFGSRGCNIYGYPSSGGIWLKEADVLDLLYLSLSRSEVCHRSTDPNEEDEFCDRLRRVGAKWWVSRWDWANATIGAREATEEELKVVMYGWPAEGAGVWVLRYESKHDVPDDFGRLRLALTMEESIARMREYGAEFTEDASQVPELRDGYRNQSDRRTAET</sequence>
<dbReference type="AlphaFoldDB" id="A0A1V8TL13"/>
<proteinExistence type="predicted"/>
<organism evidence="2 3">
    <name type="scientific">Cryoendolithus antarcticus</name>
    <dbReference type="NCBI Taxonomy" id="1507870"/>
    <lineage>
        <taxon>Eukaryota</taxon>
        <taxon>Fungi</taxon>
        <taxon>Dikarya</taxon>
        <taxon>Ascomycota</taxon>
        <taxon>Pezizomycotina</taxon>
        <taxon>Dothideomycetes</taxon>
        <taxon>Dothideomycetidae</taxon>
        <taxon>Cladosporiales</taxon>
        <taxon>Cladosporiaceae</taxon>
        <taxon>Cryoendolithus</taxon>
    </lineage>
</organism>
<evidence type="ECO:0000313" key="2">
    <source>
        <dbReference type="EMBL" id="OQO12004.1"/>
    </source>
</evidence>
<evidence type="ECO:0000313" key="3">
    <source>
        <dbReference type="Proteomes" id="UP000192596"/>
    </source>
</evidence>
<evidence type="ECO:0000256" key="1">
    <source>
        <dbReference type="SAM" id="MobiDB-lite"/>
    </source>
</evidence>
<comment type="caution">
    <text evidence="2">The sequence shown here is derived from an EMBL/GenBank/DDBJ whole genome shotgun (WGS) entry which is preliminary data.</text>
</comment>
<name>A0A1V8TL13_9PEZI</name>
<dbReference type="OrthoDB" id="4487429at2759"/>
<accession>A0A1V8TL13</accession>
<gene>
    <name evidence="2" type="ORF">B0A48_02643</name>
</gene>
<protein>
    <submittedName>
        <fullName evidence="2">Uncharacterized protein</fullName>
    </submittedName>
</protein>
<dbReference type="Proteomes" id="UP000192596">
    <property type="component" value="Unassembled WGS sequence"/>
</dbReference>
<keyword evidence="3" id="KW-1185">Reference proteome</keyword>
<feature type="region of interest" description="Disordered" evidence="1">
    <location>
        <begin position="182"/>
        <end position="204"/>
    </location>
</feature>